<dbReference type="Gene3D" id="3.30.70.2390">
    <property type="match status" value="1"/>
</dbReference>
<keyword evidence="3" id="KW-0812">Transmembrane</keyword>
<feature type="region of interest" description="Disordered" evidence="2">
    <location>
        <begin position="1"/>
        <end position="22"/>
    </location>
</feature>
<feature type="compositionally biased region" description="Gly residues" evidence="2">
    <location>
        <begin position="1"/>
        <end position="10"/>
    </location>
</feature>
<evidence type="ECO:0000259" key="5">
    <source>
        <dbReference type="Pfam" id="PF13399"/>
    </source>
</evidence>
<dbReference type="Pfam" id="PF13399">
    <property type="entry name" value="LytR_C"/>
    <property type="match status" value="1"/>
</dbReference>
<accession>I0V5S7</accession>
<dbReference type="InterPro" id="IPR004474">
    <property type="entry name" value="LytR_CpsA_psr"/>
</dbReference>
<feature type="domain" description="LytR/CpsA/Psr regulator C-terminal" evidence="5">
    <location>
        <begin position="374"/>
        <end position="459"/>
    </location>
</feature>
<dbReference type="eggNOG" id="COG1316">
    <property type="taxonomic scope" value="Bacteria"/>
</dbReference>
<evidence type="ECO:0000259" key="4">
    <source>
        <dbReference type="Pfam" id="PF03816"/>
    </source>
</evidence>
<dbReference type="STRING" id="882086.SacxiDRAFT_3275"/>
<evidence type="ECO:0000313" key="6">
    <source>
        <dbReference type="EMBL" id="EID55480.1"/>
    </source>
</evidence>
<dbReference type="InterPro" id="IPR050922">
    <property type="entry name" value="LytR/CpsA/Psr_CW_biosynth"/>
</dbReference>
<proteinExistence type="inferred from homology"/>
<name>I0V5S7_9PSEU</name>
<feature type="region of interest" description="Disordered" evidence="2">
    <location>
        <begin position="464"/>
        <end position="503"/>
    </location>
</feature>
<dbReference type="NCBIfam" id="TIGR00350">
    <property type="entry name" value="lytR_cpsA_psr"/>
    <property type="match status" value="1"/>
</dbReference>
<dbReference type="EMBL" id="JH636049">
    <property type="protein sequence ID" value="EID55480.1"/>
    <property type="molecule type" value="Genomic_DNA"/>
</dbReference>
<dbReference type="Proteomes" id="UP000004691">
    <property type="component" value="Unassembled WGS sequence"/>
</dbReference>
<sequence>MPGRQPGRGGAPATSSTSARRKGSGAGARAALAIVSMLVLTVTGYAWAAMEGLVNGLTTTDVISNADRPADGARDILLVGMDSRVDAQGNPLPQDMLAKLNAGAADGELNTDTLILLHVPNDGKKAVALSMPRDSYVTIPGFGQHKLNSAYARGKLAAKKDLQAQGVTDEKELELRSNQEGAKTLIATIEALTGQTIDNYASINLLGFYDITNAIGGVDVCLKQDTNDPYSGANFKAGRQTISGVDALAFVRQRHGLLRGDLDRVVRQQVFLAGLANKVLSAGTLADPAKLNNLVEAIQKSVVVNKGWDILSFAQQLKGLTGGQIQFRTIPIVNPEYDTPDGMAVQVDPAEVRQFVGKLSGKKVTKPPAPSPAEITVDVYNTSNVQGLAGTVSEALVAQGFMQGEIANDEPRQASVVQAATGERASAQAVADALGGGLAVEESAEITSGHVRVLLAPDYDPSGASAAGGPAGGGNAPGAKAPSQAGKGAAEEPITADGVTCVN</sequence>
<organism evidence="6 7">
    <name type="scientific">Saccharomonospora xinjiangensis XJ-54</name>
    <dbReference type="NCBI Taxonomy" id="882086"/>
    <lineage>
        <taxon>Bacteria</taxon>
        <taxon>Bacillati</taxon>
        <taxon>Actinomycetota</taxon>
        <taxon>Actinomycetes</taxon>
        <taxon>Pseudonocardiales</taxon>
        <taxon>Pseudonocardiaceae</taxon>
        <taxon>Saccharomonospora</taxon>
    </lineage>
</organism>
<comment type="similarity">
    <text evidence="1">Belongs to the LytR/CpsA/Psr (LCP) family.</text>
</comment>
<evidence type="ECO:0000256" key="1">
    <source>
        <dbReference type="ARBA" id="ARBA00006068"/>
    </source>
</evidence>
<evidence type="ECO:0000313" key="7">
    <source>
        <dbReference type="Proteomes" id="UP000004691"/>
    </source>
</evidence>
<feature type="domain" description="Cell envelope-related transcriptional attenuator" evidence="4">
    <location>
        <begin position="110"/>
        <end position="280"/>
    </location>
</feature>
<dbReference type="Pfam" id="PF03816">
    <property type="entry name" value="LytR_cpsA_psr"/>
    <property type="match status" value="1"/>
</dbReference>
<dbReference type="InterPro" id="IPR027381">
    <property type="entry name" value="LytR/CpsA/Psr_C"/>
</dbReference>
<protein>
    <submittedName>
        <fullName evidence="6">Cell envelope-related function transcriptional attenuator common domain</fullName>
    </submittedName>
</protein>
<feature type="transmembrane region" description="Helical" evidence="3">
    <location>
        <begin position="30"/>
        <end position="50"/>
    </location>
</feature>
<dbReference type="PANTHER" id="PTHR33392">
    <property type="entry name" value="POLYISOPRENYL-TEICHOIC ACID--PEPTIDOGLYCAN TEICHOIC ACID TRANSFERASE TAGU"/>
    <property type="match status" value="1"/>
</dbReference>
<keyword evidence="3" id="KW-0472">Membrane</keyword>
<evidence type="ECO:0000256" key="2">
    <source>
        <dbReference type="SAM" id="MobiDB-lite"/>
    </source>
</evidence>
<dbReference type="PANTHER" id="PTHR33392:SF6">
    <property type="entry name" value="POLYISOPRENYL-TEICHOIC ACID--PEPTIDOGLYCAN TEICHOIC ACID TRANSFERASE TAGU"/>
    <property type="match status" value="1"/>
</dbReference>
<keyword evidence="7" id="KW-1185">Reference proteome</keyword>
<gene>
    <name evidence="6" type="ORF">SacxiDRAFT_3275</name>
</gene>
<dbReference type="AlphaFoldDB" id="I0V5S7"/>
<dbReference type="Gene3D" id="3.40.630.190">
    <property type="entry name" value="LCP protein"/>
    <property type="match status" value="1"/>
</dbReference>
<keyword evidence="3" id="KW-1133">Transmembrane helix</keyword>
<evidence type="ECO:0000256" key="3">
    <source>
        <dbReference type="SAM" id="Phobius"/>
    </source>
</evidence>
<dbReference type="HOGENOM" id="CLU_016455_4_0_11"/>
<reference evidence="6 7" key="1">
    <citation type="submission" date="2012-01" db="EMBL/GenBank/DDBJ databases">
        <title>Improved High-Quality Draft sequence of Saccharomonospora xinjiangensis XJ-54.</title>
        <authorList>
            <consortium name="US DOE Joint Genome Institute"/>
            <person name="Lucas S."/>
            <person name="Han J."/>
            <person name="Lapidus A."/>
            <person name="Cheng J.-F."/>
            <person name="Goodwin L."/>
            <person name="Pitluck S."/>
            <person name="Peters L."/>
            <person name="Mikhailova N."/>
            <person name="Teshima H."/>
            <person name="Detter J.C."/>
            <person name="Han C."/>
            <person name="Tapia R."/>
            <person name="Land M."/>
            <person name="Hauser L."/>
            <person name="Kyrpides N."/>
            <person name="Ivanova N."/>
            <person name="Pagani I."/>
            <person name="Brambilla E.-M."/>
            <person name="Klenk H.-P."/>
            <person name="Woyke T."/>
        </authorList>
    </citation>
    <scope>NUCLEOTIDE SEQUENCE [LARGE SCALE GENOMIC DNA]</scope>
    <source>
        <strain evidence="6 7">XJ-54</strain>
    </source>
</reference>